<reference evidence="1" key="1">
    <citation type="submission" date="2022-06" db="EMBL/GenBank/DDBJ databases">
        <authorList>
            <consortium name="SYNGENTA / RWTH Aachen University"/>
        </authorList>
    </citation>
    <scope>NUCLEOTIDE SEQUENCE</scope>
</reference>
<dbReference type="AlphaFoldDB" id="A0AAV0BWT3"/>
<keyword evidence="2" id="KW-1185">Reference proteome</keyword>
<sequence length="52" mass="5948">MSKIYALAGSFRNFEGGVVAVSYSLRLIFQMAVELWEVKNNKIINQTKTYAF</sequence>
<accession>A0AAV0BWT3</accession>
<gene>
    <name evidence="1" type="ORF">PPACK8108_LOCUS26518</name>
</gene>
<organism evidence="1 2">
    <name type="scientific">Phakopsora pachyrhizi</name>
    <name type="common">Asian soybean rust disease fungus</name>
    <dbReference type="NCBI Taxonomy" id="170000"/>
    <lineage>
        <taxon>Eukaryota</taxon>
        <taxon>Fungi</taxon>
        <taxon>Dikarya</taxon>
        <taxon>Basidiomycota</taxon>
        <taxon>Pucciniomycotina</taxon>
        <taxon>Pucciniomycetes</taxon>
        <taxon>Pucciniales</taxon>
        <taxon>Phakopsoraceae</taxon>
        <taxon>Phakopsora</taxon>
    </lineage>
</organism>
<comment type="caution">
    <text evidence="1">The sequence shown here is derived from an EMBL/GenBank/DDBJ whole genome shotgun (WGS) entry which is preliminary data.</text>
</comment>
<dbReference type="EMBL" id="CALTRL010006486">
    <property type="protein sequence ID" value="CAH7690995.1"/>
    <property type="molecule type" value="Genomic_DNA"/>
</dbReference>
<evidence type="ECO:0000313" key="1">
    <source>
        <dbReference type="EMBL" id="CAH7690995.1"/>
    </source>
</evidence>
<evidence type="ECO:0000313" key="2">
    <source>
        <dbReference type="Proteomes" id="UP001153365"/>
    </source>
</evidence>
<protein>
    <submittedName>
        <fullName evidence="1">Uncharacterized protein</fullName>
    </submittedName>
</protein>
<proteinExistence type="predicted"/>
<dbReference type="Proteomes" id="UP001153365">
    <property type="component" value="Unassembled WGS sequence"/>
</dbReference>
<name>A0AAV0BWT3_PHAPC</name>